<evidence type="ECO:0000313" key="9">
    <source>
        <dbReference type="Proteomes" id="UP000182264"/>
    </source>
</evidence>
<dbReference type="PANTHER" id="PTHR46112">
    <property type="entry name" value="AMINOPEPTIDASE"/>
    <property type="match status" value="1"/>
</dbReference>
<evidence type="ECO:0000259" key="7">
    <source>
        <dbReference type="Pfam" id="PF01321"/>
    </source>
</evidence>
<evidence type="ECO:0000313" key="8">
    <source>
        <dbReference type="EMBL" id="APG26306.1"/>
    </source>
</evidence>
<protein>
    <submittedName>
        <fullName evidence="8">Integrase</fullName>
    </submittedName>
</protein>
<dbReference type="InterPro" id="IPR000587">
    <property type="entry name" value="Creatinase_N"/>
</dbReference>
<dbReference type="Pfam" id="PF00557">
    <property type="entry name" value="Peptidase_M24"/>
    <property type="match status" value="1"/>
</dbReference>
<feature type="domain" description="Creatinase N-terminal" evidence="7">
    <location>
        <begin position="5"/>
        <end position="129"/>
    </location>
</feature>
<proteinExistence type="inferred from homology"/>
<accession>A0A1L3GK42</accession>
<reference evidence="8 9" key="1">
    <citation type="journal article" date="2017" name="Genome Announc.">
        <title>Complete Genome Sequences of Two Acetylene-Fermenting Pelobacter acetylenicus Strains.</title>
        <authorList>
            <person name="Sutton J.M."/>
            <person name="Baesman S.M."/>
            <person name="Fierst J.L."/>
            <person name="Poret-Peterson A.T."/>
            <person name="Oremland R.S."/>
            <person name="Dunlap D.S."/>
            <person name="Akob D.M."/>
        </authorList>
    </citation>
    <scope>NUCLEOTIDE SEQUENCE [LARGE SCALE GENOMIC DNA]</scope>
    <source>
        <strain evidence="8 9">DSM 3247</strain>
    </source>
</reference>
<evidence type="ECO:0000256" key="2">
    <source>
        <dbReference type="ARBA" id="ARBA00022723"/>
    </source>
</evidence>
<dbReference type="KEGG" id="pace:A6070_04575"/>
<dbReference type="AlphaFoldDB" id="A0A1L3GK42"/>
<feature type="domain" description="Peptidase M24" evidence="6">
    <location>
        <begin position="138"/>
        <end position="339"/>
    </location>
</feature>
<dbReference type="SUPFAM" id="SSF53092">
    <property type="entry name" value="Creatinase/prolidase N-terminal domain"/>
    <property type="match status" value="1"/>
</dbReference>
<dbReference type="InterPro" id="IPR036005">
    <property type="entry name" value="Creatinase/aminopeptidase-like"/>
</dbReference>
<evidence type="ECO:0000256" key="5">
    <source>
        <dbReference type="RuleBase" id="RU000590"/>
    </source>
</evidence>
<dbReference type="EMBL" id="CP015518">
    <property type="protein sequence ID" value="APG26306.1"/>
    <property type="molecule type" value="Genomic_DNA"/>
</dbReference>
<dbReference type="Pfam" id="PF01321">
    <property type="entry name" value="Creatinase_N"/>
    <property type="match status" value="1"/>
</dbReference>
<dbReference type="GO" id="GO:0006508">
    <property type="term" value="P:proteolysis"/>
    <property type="evidence" value="ECO:0007669"/>
    <property type="project" value="UniProtKB-KW"/>
</dbReference>
<dbReference type="InterPro" id="IPR050659">
    <property type="entry name" value="Peptidase_M24B"/>
</dbReference>
<dbReference type="PANTHER" id="PTHR46112:SF3">
    <property type="entry name" value="AMINOPEPTIDASE YPDF"/>
    <property type="match status" value="1"/>
</dbReference>
<dbReference type="GO" id="GO:0046872">
    <property type="term" value="F:metal ion binding"/>
    <property type="evidence" value="ECO:0007669"/>
    <property type="project" value="UniProtKB-KW"/>
</dbReference>
<keyword evidence="4" id="KW-0482">Metalloprotease</keyword>
<dbReference type="SUPFAM" id="SSF55920">
    <property type="entry name" value="Creatinase/aminopeptidase"/>
    <property type="match status" value="1"/>
</dbReference>
<dbReference type="STRING" id="29542.A6070_04575"/>
<dbReference type="InterPro" id="IPR029149">
    <property type="entry name" value="Creatin/AminoP/Spt16_N"/>
</dbReference>
<keyword evidence="1" id="KW-0645">Protease</keyword>
<dbReference type="CDD" id="cd01092">
    <property type="entry name" value="APP-like"/>
    <property type="match status" value="1"/>
</dbReference>
<dbReference type="GO" id="GO:0008237">
    <property type="term" value="F:metallopeptidase activity"/>
    <property type="evidence" value="ECO:0007669"/>
    <property type="project" value="UniProtKB-KW"/>
</dbReference>
<gene>
    <name evidence="8" type="ORF">A7E75_10570</name>
</gene>
<evidence type="ECO:0000256" key="4">
    <source>
        <dbReference type="ARBA" id="ARBA00023049"/>
    </source>
</evidence>
<organism evidence="8 9">
    <name type="scientific">Syntrophotalea acetylenica</name>
    <name type="common">Pelobacter acetylenicus</name>
    <dbReference type="NCBI Taxonomy" id="29542"/>
    <lineage>
        <taxon>Bacteria</taxon>
        <taxon>Pseudomonadati</taxon>
        <taxon>Thermodesulfobacteriota</taxon>
        <taxon>Desulfuromonadia</taxon>
        <taxon>Desulfuromonadales</taxon>
        <taxon>Syntrophotaleaceae</taxon>
        <taxon>Syntrophotalea</taxon>
    </lineage>
</organism>
<dbReference type="InterPro" id="IPR000994">
    <property type="entry name" value="Pept_M24"/>
</dbReference>
<sequence length="358" mass="39119">MVKNRTQKLRQLLQRFELDAALLTGPANLRYYSGFTGTDGALLVNGKTSVFLTDSRYTSQARQQVTADRMVEYQSKTGGIADLLGELLITSLGFDADNLSCALFEELRSKCPGECNWQSLPREFKALRGIKDQTEIALMKQAARVAAEAFEEIRPLVRPGAMEQELALALEFAMRRRGAQDRSFPFIVASGERGALPHGVASERRLRDGELVTFDFGAIWQGYCSDETVTLALGTADVRLREIYDIVFEAQQRALAAIRPGVSLAEIDGTARAYIGERGYGAFFGHGLGHGVGLEVHEYPVVSPRSTDVAAEGMVFTVEPGVYVPGLGGVRLEETVLVTTCGYELLTTIGKDYSAVMV</sequence>
<keyword evidence="9" id="KW-1185">Reference proteome</keyword>
<dbReference type="OrthoDB" id="9806388at2"/>
<dbReference type="PROSITE" id="PS00491">
    <property type="entry name" value="PROLINE_PEPTIDASE"/>
    <property type="match status" value="1"/>
</dbReference>
<keyword evidence="3" id="KW-0378">Hydrolase</keyword>
<dbReference type="Proteomes" id="UP000182264">
    <property type="component" value="Chromosome"/>
</dbReference>
<comment type="similarity">
    <text evidence="5">Belongs to the peptidase M24B family.</text>
</comment>
<dbReference type="FunFam" id="3.90.230.10:FF:000014">
    <property type="entry name" value="Aminopeptidase P family protein"/>
    <property type="match status" value="1"/>
</dbReference>
<evidence type="ECO:0000256" key="1">
    <source>
        <dbReference type="ARBA" id="ARBA00022670"/>
    </source>
</evidence>
<evidence type="ECO:0000256" key="3">
    <source>
        <dbReference type="ARBA" id="ARBA00022801"/>
    </source>
</evidence>
<evidence type="ECO:0000259" key="6">
    <source>
        <dbReference type="Pfam" id="PF00557"/>
    </source>
</evidence>
<dbReference type="Gene3D" id="3.90.230.10">
    <property type="entry name" value="Creatinase/methionine aminopeptidase superfamily"/>
    <property type="match status" value="1"/>
</dbReference>
<name>A0A1L3GK42_SYNAC</name>
<keyword evidence="2 5" id="KW-0479">Metal-binding</keyword>
<dbReference type="Gene3D" id="3.40.350.10">
    <property type="entry name" value="Creatinase/prolidase N-terminal domain"/>
    <property type="match status" value="1"/>
</dbReference>
<dbReference type="InterPro" id="IPR001131">
    <property type="entry name" value="Peptidase_M24B_aminopep-P_CS"/>
</dbReference>